<keyword evidence="2" id="KW-1185">Reference proteome</keyword>
<reference evidence="1 2" key="1">
    <citation type="submission" date="2019-02" db="EMBL/GenBank/DDBJ databases">
        <title>Opniocepnalus argus genome.</title>
        <authorList>
            <person name="Zhou C."/>
            <person name="Xiao S."/>
        </authorList>
    </citation>
    <scope>NUCLEOTIDE SEQUENCE [LARGE SCALE GENOMIC DNA]</scope>
    <source>
        <strain evidence="1">OARG1902GOOAL</strain>
        <tissue evidence="1">Muscle</tissue>
    </source>
</reference>
<proteinExistence type="predicted"/>
<reference evidence="2" key="2">
    <citation type="submission" date="2019-02" db="EMBL/GenBank/DDBJ databases">
        <title>Opniocepnalus argus Var Kimnra genome.</title>
        <authorList>
            <person name="Zhou C."/>
            <person name="Xiao S."/>
        </authorList>
    </citation>
    <scope>NUCLEOTIDE SEQUENCE [LARGE SCALE GENOMIC DNA]</scope>
</reference>
<name>A0A6G1QUR7_CHAAH</name>
<sequence>MLGAAPRFSVCPYCPLEGEWNIQCERDAVYSKAGRWSGYNLCKASNHPKCKRNYHLSRTSVPVTSDNPQNSMSFFSPVEFKFC</sequence>
<organism evidence="1 2">
    <name type="scientific">Channa argus</name>
    <name type="common">Northern snakehead</name>
    <name type="synonym">Ophicephalus argus</name>
    <dbReference type="NCBI Taxonomy" id="215402"/>
    <lineage>
        <taxon>Eukaryota</taxon>
        <taxon>Metazoa</taxon>
        <taxon>Chordata</taxon>
        <taxon>Craniata</taxon>
        <taxon>Vertebrata</taxon>
        <taxon>Euteleostomi</taxon>
        <taxon>Actinopterygii</taxon>
        <taxon>Neopterygii</taxon>
        <taxon>Teleostei</taxon>
        <taxon>Neoteleostei</taxon>
        <taxon>Acanthomorphata</taxon>
        <taxon>Anabantaria</taxon>
        <taxon>Anabantiformes</taxon>
        <taxon>Channoidei</taxon>
        <taxon>Channidae</taxon>
        <taxon>Channa</taxon>
    </lineage>
</organism>
<accession>A0A6G1QUR7</accession>
<dbReference type="Proteomes" id="UP000503349">
    <property type="component" value="Chromosome 23"/>
</dbReference>
<dbReference type="EMBL" id="CM015734">
    <property type="protein sequence ID" value="KAF3706059.1"/>
    <property type="molecule type" value="Genomic_DNA"/>
</dbReference>
<protein>
    <submittedName>
        <fullName evidence="1">Uncharacterized protein</fullName>
    </submittedName>
</protein>
<dbReference type="AlphaFoldDB" id="A0A6G1QUR7"/>
<evidence type="ECO:0000313" key="1">
    <source>
        <dbReference type="EMBL" id="KAF3706059.1"/>
    </source>
</evidence>
<evidence type="ECO:0000313" key="2">
    <source>
        <dbReference type="Proteomes" id="UP000503349"/>
    </source>
</evidence>
<gene>
    <name evidence="1" type="ORF">EXN66_Car021750</name>
</gene>